<feature type="transmembrane region" description="Helical" evidence="9">
    <location>
        <begin position="14"/>
        <end position="37"/>
    </location>
</feature>
<dbReference type="Gene3D" id="3.30.565.10">
    <property type="entry name" value="Histidine kinase-like ATPase, C-terminal domain"/>
    <property type="match status" value="1"/>
</dbReference>
<evidence type="ECO:0000259" key="10">
    <source>
        <dbReference type="PROSITE" id="PS50109"/>
    </source>
</evidence>
<dbReference type="PROSITE" id="PS50109">
    <property type="entry name" value="HIS_KIN"/>
    <property type="match status" value="1"/>
</dbReference>
<dbReference type="PANTHER" id="PTHR34220">
    <property type="entry name" value="SENSOR HISTIDINE KINASE YPDA"/>
    <property type="match status" value="1"/>
</dbReference>
<keyword evidence="9" id="KW-0812">Transmembrane</keyword>
<evidence type="ECO:0000256" key="3">
    <source>
        <dbReference type="ARBA" id="ARBA00022679"/>
    </source>
</evidence>
<feature type="transmembrane region" description="Helical" evidence="9">
    <location>
        <begin position="283"/>
        <end position="305"/>
    </location>
</feature>
<dbReference type="InterPro" id="IPR004358">
    <property type="entry name" value="Sig_transdc_His_kin-like_C"/>
</dbReference>
<name>A0ABM8V254_THEXY</name>
<keyword evidence="12" id="KW-1185">Reference proteome</keyword>
<evidence type="ECO:0000256" key="7">
    <source>
        <dbReference type="ARBA" id="ARBA00023012"/>
    </source>
</evidence>
<keyword evidence="9" id="KW-1133">Transmembrane helix</keyword>
<evidence type="ECO:0000256" key="5">
    <source>
        <dbReference type="ARBA" id="ARBA00022777"/>
    </source>
</evidence>
<dbReference type="GO" id="GO:0016301">
    <property type="term" value="F:kinase activity"/>
    <property type="evidence" value="ECO:0007669"/>
    <property type="project" value="UniProtKB-KW"/>
</dbReference>
<dbReference type="Pfam" id="PF06580">
    <property type="entry name" value="His_kinase"/>
    <property type="match status" value="1"/>
</dbReference>
<keyword evidence="3 11" id="KW-0808">Transferase</keyword>
<evidence type="ECO:0000256" key="4">
    <source>
        <dbReference type="ARBA" id="ARBA00022741"/>
    </source>
</evidence>
<keyword evidence="9" id="KW-0472">Membrane</keyword>
<dbReference type="PRINTS" id="PR00344">
    <property type="entry name" value="BCTRLSENSOR"/>
</dbReference>
<keyword evidence="7" id="KW-0902">Two-component regulatory system</keyword>
<comment type="caution">
    <text evidence="11">The sequence shown here is derived from an EMBL/GenBank/DDBJ whole genome shotgun (WGS) entry which is preliminary data.</text>
</comment>
<evidence type="ECO:0000256" key="2">
    <source>
        <dbReference type="ARBA" id="ARBA00012438"/>
    </source>
</evidence>
<dbReference type="EMBL" id="CAJRAY010000026">
    <property type="protein sequence ID" value="CAG5082497.1"/>
    <property type="molecule type" value="Genomic_DNA"/>
</dbReference>
<sequence>MGIRFRPVTFKKRIILIFLVSILTPFVCLGFLSFYTIDSIIDNKVESTIQGRLKQDLLTLENTLNNLNHVSQQLAIGGRIPALIERLHQTDQPYERVELFNEIKSELNVITFSNPNIGLLLFYYPDTGAVQFENFRVRTPFAPERLSIMASYPEITYYGPHRSYNDSINQYVFSTMRQVNVAGRNVYLYIETGRNALETLFAPQNRKSDSRRLLILDNDGMIAFSENREVFPESTRFPAYDAESLSDSGYYGNFFWSKETSNQGWSIVSILPQNELNLERNRWLWQFTGFTVVVLLIAVFFAWLLRKMVYKPLDKFNKEIKSLILSHAPEETELTRIPEFDYTLYQIRSMKRKIWNLYEEIEQKERRRADLEVEKLLYQINPHFLMNTLDTVHWLAVMNGQKEIDRVVLSLNKLLYYNLGKKGETSTIGDEIQALKEYLQLQQIRYDFRFDVDIDVDELALSLPSPRFILQPLVENALYHGVSDDGYIYVGIRLRDDRLEIEVRDNGAGMSRETIDKLLHDDANESEKVGMGIGMRYVRRILKAHYGDKARLEIESGHDRGTTVMLSLPASGGDLDA</sequence>
<evidence type="ECO:0000256" key="6">
    <source>
        <dbReference type="ARBA" id="ARBA00022840"/>
    </source>
</evidence>
<dbReference type="SMART" id="SM00387">
    <property type="entry name" value="HATPase_c"/>
    <property type="match status" value="1"/>
</dbReference>
<dbReference type="RefSeq" id="WP_213483862.1">
    <property type="nucleotide sequence ID" value="NZ_CAJRAY010000026.1"/>
</dbReference>
<keyword evidence="6" id="KW-0067">ATP-binding</keyword>
<evidence type="ECO:0000313" key="11">
    <source>
        <dbReference type="EMBL" id="CAG5082497.1"/>
    </source>
</evidence>
<evidence type="ECO:0000256" key="1">
    <source>
        <dbReference type="ARBA" id="ARBA00000085"/>
    </source>
</evidence>
<feature type="domain" description="Histidine kinase" evidence="10">
    <location>
        <begin position="469"/>
        <end position="572"/>
    </location>
</feature>
<reference evidence="11 12" key="1">
    <citation type="submission" date="2021-04" db="EMBL/GenBank/DDBJ databases">
        <authorList>
            <person name="Rakotoarivonina H."/>
        </authorList>
    </citation>
    <scope>NUCLEOTIDE SEQUENCE [LARGE SCALE GENOMIC DNA]</scope>
    <source>
        <strain evidence="11 12">XE</strain>
    </source>
</reference>
<dbReference type="InterPro" id="IPR003594">
    <property type="entry name" value="HATPase_dom"/>
</dbReference>
<dbReference type="InterPro" id="IPR050640">
    <property type="entry name" value="Bact_2-comp_sensor_kinase"/>
</dbReference>
<dbReference type="Pfam" id="PF02518">
    <property type="entry name" value="HATPase_c"/>
    <property type="match status" value="1"/>
</dbReference>
<dbReference type="EC" id="2.7.13.3" evidence="2"/>
<dbReference type="PANTHER" id="PTHR34220:SF7">
    <property type="entry name" value="SENSOR HISTIDINE KINASE YPDA"/>
    <property type="match status" value="1"/>
</dbReference>
<proteinExistence type="predicted"/>
<comment type="catalytic activity">
    <reaction evidence="1">
        <text>ATP + protein L-histidine = ADP + protein N-phospho-L-histidine.</text>
        <dbReference type="EC" id="2.7.13.3"/>
    </reaction>
</comment>
<dbReference type="InterPro" id="IPR036890">
    <property type="entry name" value="HATPase_C_sf"/>
</dbReference>
<dbReference type="SUPFAM" id="SSF55874">
    <property type="entry name" value="ATPase domain of HSP90 chaperone/DNA topoisomerase II/histidine kinase"/>
    <property type="match status" value="1"/>
</dbReference>
<evidence type="ECO:0000256" key="9">
    <source>
        <dbReference type="SAM" id="Phobius"/>
    </source>
</evidence>
<dbReference type="InterPro" id="IPR010559">
    <property type="entry name" value="Sig_transdc_His_kin_internal"/>
</dbReference>
<accession>A0ABM8V254</accession>
<gene>
    <name evidence="11" type="primary">txxe 902-yesM19</name>
    <name evidence="11" type="ORF">TXXE_06010</name>
</gene>
<evidence type="ECO:0000256" key="8">
    <source>
        <dbReference type="SAM" id="Coils"/>
    </source>
</evidence>
<keyword evidence="4" id="KW-0547">Nucleotide-binding</keyword>
<evidence type="ECO:0000313" key="12">
    <source>
        <dbReference type="Proteomes" id="UP000681526"/>
    </source>
</evidence>
<dbReference type="Proteomes" id="UP000681526">
    <property type="component" value="Unassembled WGS sequence"/>
</dbReference>
<organism evidence="11 12">
    <name type="scientific">Thermobacillus xylanilyticus</name>
    <dbReference type="NCBI Taxonomy" id="76633"/>
    <lineage>
        <taxon>Bacteria</taxon>
        <taxon>Bacillati</taxon>
        <taxon>Bacillota</taxon>
        <taxon>Bacilli</taxon>
        <taxon>Bacillales</taxon>
        <taxon>Paenibacillaceae</taxon>
        <taxon>Thermobacillus</taxon>
    </lineage>
</organism>
<dbReference type="InterPro" id="IPR005467">
    <property type="entry name" value="His_kinase_dom"/>
</dbReference>
<keyword evidence="8" id="KW-0175">Coiled coil</keyword>
<feature type="coiled-coil region" evidence="8">
    <location>
        <begin position="347"/>
        <end position="381"/>
    </location>
</feature>
<keyword evidence="5 11" id="KW-0418">Kinase</keyword>
<protein>
    <recommendedName>
        <fullName evidence="2">histidine kinase</fullName>
        <ecNumber evidence="2">2.7.13.3</ecNumber>
    </recommendedName>
</protein>